<evidence type="ECO:0000256" key="4">
    <source>
        <dbReference type="SAM" id="MobiDB-lite"/>
    </source>
</evidence>
<keyword evidence="2 3" id="KW-0040">ANK repeat</keyword>
<proteinExistence type="predicted"/>
<dbReference type="AlphaFoldDB" id="A0AA39G828"/>
<dbReference type="Gene3D" id="1.25.40.20">
    <property type="entry name" value="Ankyrin repeat-containing domain"/>
    <property type="match status" value="1"/>
</dbReference>
<feature type="compositionally biased region" description="Low complexity" evidence="4">
    <location>
        <begin position="330"/>
        <end position="341"/>
    </location>
</feature>
<dbReference type="PRINTS" id="PR01415">
    <property type="entry name" value="ANKYRIN"/>
</dbReference>
<dbReference type="InterPro" id="IPR002110">
    <property type="entry name" value="Ankyrin_rpt"/>
</dbReference>
<feature type="repeat" description="ANK" evidence="3">
    <location>
        <begin position="145"/>
        <end position="177"/>
    </location>
</feature>
<comment type="caution">
    <text evidence="5">The sequence shown here is derived from an EMBL/GenBank/DDBJ whole genome shotgun (WGS) entry which is preliminary data.</text>
</comment>
<reference evidence="5" key="1">
    <citation type="journal article" date="2023" name="bioRxiv">
        <title>Scaffold-level genome assemblies of two parasitoid biocontrol wasps reveal the parthenogenesis mechanism and an associated novel virus.</title>
        <authorList>
            <person name="Inwood S."/>
            <person name="Skelly J."/>
            <person name="Guhlin J."/>
            <person name="Harrop T."/>
            <person name="Goldson S."/>
            <person name="Dearden P."/>
        </authorList>
    </citation>
    <scope>NUCLEOTIDE SEQUENCE</scope>
    <source>
        <strain evidence="5">Lincoln</strain>
        <tissue evidence="5">Whole body</tissue>
    </source>
</reference>
<evidence type="ECO:0000313" key="6">
    <source>
        <dbReference type="Proteomes" id="UP001168972"/>
    </source>
</evidence>
<dbReference type="PANTHER" id="PTHR24174">
    <property type="entry name" value="ANKYRIN REPEAT AND STERILE ALPHA MOTIF DOMAIN-CONTAINING PROTEIN 1"/>
    <property type="match status" value="1"/>
</dbReference>
<gene>
    <name evidence="5" type="ORF">PV327_001334</name>
</gene>
<evidence type="ECO:0000313" key="5">
    <source>
        <dbReference type="EMBL" id="KAK0183277.1"/>
    </source>
</evidence>
<feature type="repeat" description="ANK" evidence="3">
    <location>
        <begin position="40"/>
        <end position="72"/>
    </location>
</feature>
<accession>A0AA39G828</accession>
<dbReference type="Pfam" id="PF12796">
    <property type="entry name" value="Ank_2"/>
    <property type="match status" value="2"/>
</dbReference>
<keyword evidence="6" id="KW-1185">Reference proteome</keyword>
<feature type="region of interest" description="Disordered" evidence="4">
    <location>
        <begin position="540"/>
        <end position="560"/>
    </location>
</feature>
<dbReference type="SMART" id="SM00248">
    <property type="entry name" value="ANK"/>
    <property type="match status" value="4"/>
</dbReference>
<evidence type="ECO:0000256" key="2">
    <source>
        <dbReference type="ARBA" id="ARBA00023043"/>
    </source>
</evidence>
<organism evidence="5 6">
    <name type="scientific">Microctonus hyperodae</name>
    <name type="common">Parasitoid wasp</name>
    <dbReference type="NCBI Taxonomy" id="165561"/>
    <lineage>
        <taxon>Eukaryota</taxon>
        <taxon>Metazoa</taxon>
        <taxon>Ecdysozoa</taxon>
        <taxon>Arthropoda</taxon>
        <taxon>Hexapoda</taxon>
        <taxon>Insecta</taxon>
        <taxon>Pterygota</taxon>
        <taxon>Neoptera</taxon>
        <taxon>Endopterygota</taxon>
        <taxon>Hymenoptera</taxon>
        <taxon>Apocrita</taxon>
        <taxon>Ichneumonoidea</taxon>
        <taxon>Braconidae</taxon>
        <taxon>Euphorinae</taxon>
        <taxon>Microctonus</taxon>
    </lineage>
</organism>
<dbReference type="GO" id="GO:0005829">
    <property type="term" value="C:cytosol"/>
    <property type="evidence" value="ECO:0007669"/>
    <property type="project" value="TreeGrafter"/>
</dbReference>
<dbReference type="InterPro" id="IPR036770">
    <property type="entry name" value="Ankyrin_rpt-contain_sf"/>
</dbReference>
<dbReference type="PROSITE" id="PS50297">
    <property type="entry name" value="ANK_REP_REGION"/>
    <property type="match status" value="3"/>
</dbReference>
<dbReference type="SUPFAM" id="SSF48403">
    <property type="entry name" value="Ankyrin repeat"/>
    <property type="match status" value="1"/>
</dbReference>
<feature type="repeat" description="ANK" evidence="3">
    <location>
        <begin position="113"/>
        <end position="145"/>
    </location>
</feature>
<dbReference type="InterPro" id="IPR033635">
    <property type="entry name" value="ANKS1/Caskin"/>
</dbReference>
<evidence type="ECO:0000256" key="3">
    <source>
        <dbReference type="PROSITE-ProRule" id="PRU00023"/>
    </source>
</evidence>
<name>A0AA39G828_MICHY</name>
<dbReference type="PANTHER" id="PTHR24174:SF1">
    <property type="entry name" value="IP14385P"/>
    <property type="match status" value="1"/>
</dbReference>
<dbReference type="PROSITE" id="PS50088">
    <property type="entry name" value="ANK_REPEAT"/>
    <property type="match status" value="3"/>
</dbReference>
<feature type="region of interest" description="Disordered" evidence="4">
    <location>
        <begin position="204"/>
        <end position="397"/>
    </location>
</feature>
<feature type="compositionally biased region" description="Low complexity" evidence="4">
    <location>
        <begin position="632"/>
        <end position="651"/>
    </location>
</feature>
<dbReference type="EMBL" id="JAQQBR010000001">
    <property type="protein sequence ID" value="KAK0183277.1"/>
    <property type="molecule type" value="Genomic_DNA"/>
</dbReference>
<feature type="compositionally biased region" description="Polar residues" evidence="4">
    <location>
        <begin position="268"/>
        <end position="282"/>
    </location>
</feature>
<feature type="compositionally biased region" description="Polar residues" evidence="4">
    <location>
        <begin position="246"/>
        <end position="255"/>
    </location>
</feature>
<feature type="region of interest" description="Disordered" evidence="4">
    <location>
        <begin position="626"/>
        <end position="651"/>
    </location>
</feature>
<evidence type="ECO:0000256" key="1">
    <source>
        <dbReference type="ARBA" id="ARBA00022737"/>
    </source>
</evidence>
<protein>
    <submittedName>
        <fullName evidence="5">Uncharacterized protein</fullName>
    </submittedName>
</protein>
<dbReference type="Proteomes" id="UP001168972">
    <property type="component" value="Unassembled WGS sequence"/>
</dbReference>
<sequence length="676" mass="74085">MGDGKGSRAARSSKKRQCYNCRENPWTASKKEWSIGKTKDNETALHCAAQYGHTEVVAQLLQYGCDPSIRNSRGESALDLAAQYGRLETVQLLVRTHPELIEPLRSSSSSLIFPHTPLHLASRNGHRAVVEVLLASGVDVNTRTSAGTAMHEAALCGKMEVVRALLDRGVDLGIRDARQNTVLDLLGQFPPHVTHDITAVIKRHRSSSGIESDMDSENLPPIPVQGNNCLGSPYENVRPGDDLSSAEGSSPTQWQFYHKPRDEDRRVSGTSVMSLGSDSGLYQTPPVPRYTEGSYASEDLSLTLPTGLGGNGGGGGGCGGGGSRESDQLSVSSSSSVGGPSPRDRRCLPNDSNPPGIYLPMAPLSSSLHSPASNSKVSPTPPKKPPRRNLSVSPTHLQTQMSLSADCSLGPSNYEYLFLARSGARSHIDLEQLHSRRDQLRHVTRSVDQYVDMKARYSDGNKRPEMEPVALTAVYGDRLIKLQNPRRKLRRHCERAYENFEFESTIGVDESPCSESAVSHDQTFVSNAFLTLKSSQESLLDEKRENRDSQMNNDNREITTDKRLKRVQMLIPTSPTHYVQPPTPDHPPPSALQAEKSIHERMRPLSQVYKRRSRDMETETDEDLLQFQPAGSLDASSGSLSSVSLSDKSMSTDNVEEYFGDVPFAGKQQHTLGCTA</sequence>
<feature type="compositionally biased region" description="Low complexity" evidence="4">
    <location>
        <begin position="359"/>
        <end position="378"/>
    </location>
</feature>
<reference evidence="5" key="2">
    <citation type="submission" date="2023-03" db="EMBL/GenBank/DDBJ databases">
        <authorList>
            <person name="Inwood S.N."/>
            <person name="Skelly J.G."/>
            <person name="Guhlin J."/>
            <person name="Harrop T.W.R."/>
            <person name="Goldson S.G."/>
            <person name="Dearden P.K."/>
        </authorList>
    </citation>
    <scope>NUCLEOTIDE SEQUENCE</scope>
    <source>
        <strain evidence="5">Lincoln</strain>
        <tissue evidence="5">Whole body</tissue>
    </source>
</reference>
<feature type="compositionally biased region" description="Gly residues" evidence="4">
    <location>
        <begin position="307"/>
        <end position="323"/>
    </location>
</feature>
<keyword evidence="1" id="KW-0677">Repeat</keyword>